<dbReference type="GO" id="GO:0030014">
    <property type="term" value="C:CCR4-NOT complex"/>
    <property type="evidence" value="ECO:0007669"/>
    <property type="project" value="InterPro"/>
</dbReference>
<evidence type="ECO:0000313" key="1">
    <source>
        <dbReference type="EMBL" id="KAK2969741.1"/>
    </source>
</evidence>
<dbReference type="EMBL" id="JAVXUO010002777">
    <property type="protein sequence ID" value="KAK2969741.1"/>
    <property type="molecule type" value="Genomic_DNA"/>
</dbReference>
<dbReference type="Proteomes" id="UP001187471">
    <property type="component" value="Unassembled WGS sequence"/>
</dbReference>
<protein>
    <submittedName>
        <fullName evidence="1">Uncharacterized protein</fullName>
    </submittedName>
</protein>
<comment type="caution">
    <text evidence="1">The sequence shown here is derived from an EMBL/GenBank/DDBJ whole genome shotgun (WGS) entry which is preliminary data.</text>
</comment>
<dbReference type="SUPFAM" id="SSF53098">
    <property type="entry name" value="Ribonuclease H-like"/>
    <property type="match status" value="1"/>
</dbReference>
<dbReference type="GO" id="GO:0003676">
    <property type="term" value="F:nucleic acid binding"/>
    <property type="evidence" value="ECO:0007669"/>
    <property type="project" value="InterPro"/>
</dbReference>
<organism evidence="1 2">
    <name type="scientific">Escallonia rubra</name>
    <dbReference type="NCBI Taxonomy" id="112253"/>
    <lineage>
        <taxon>Eukaryota</taxon>
        <taxon>Viridiplantae</taxon>
        <taxon>Streptophyta</taxon>
        <taxon>Embryophyta</taxon>
        <taxon>Tracheophyta</taxon>
        <taxon>Spermatophyta</taxon>
        <taxon>Magnoliopsida</taxon>
        <taxon>eudicotyledons</taxon>
        <taxon>Gunneridae</taxon>
        <taxon>Pentapetalae</taxon>
        <taxon>asterids</taxon>
        <taxon>campanulids</taxon>
        <taxon>Escalloniales</taxon>
        <taxon>Escalloniaceae</taxon>
        <taxon>Escallonia</taxon>
    </lineage>
</organism>
<keyword evidence="2" id="KW-1185">Reference proteome</keyword>
<reference evidence="1" key="1">
    <citation type="submission" date="2022-12" db="EMBL/GenBank/DDBJ databases">
        <title>Draft genome assemblies for two species of Escallonia (Escalloniales).</title>
        <authorList>
            <person name="Chanderbali A."/>
            <person name="Dervinis C."/>
            <person name="Anghel I."/>
            <person name="Soltis D."/>
            <person name="Soltis P."/>
            <person name="Zapata F."/>
        </authorList>
    </citation>
    <scope>NUCLEOTIDE SEQUENCE</scope>
    <source>
        <strain evidence="1">UCBG92.1500</strain>
        <tissue evidence="1">Leaf</tissue>
    </source>
</reference>
<dbReference type="Gene3D" id="3.30.420.10">
    <property type="entry name" value="Ribonuclease H-like superfamily/Ribonuclease H"/>
    <property type="match status" value="1"/>
</dbReference>
<dbReference type="GO" id="GO:0004535">
    <property type="term" value="F:poly(A)-specific ribonuclease activity"/>
    <property type="evidence" value="ECO:0007669"/>
    <property type="project" value="InterPro"/>
</dbReference>
<dbReference type="AlphaFoldDB" id="A0AA88QSF6"/>
<dbReference type="InterPro" id="IPR036397">
    <property type="entry name" value="RNaseH_sf"/>
</dbReference>
<proteinExistence type="predicted"/>
<evidence type="ECO:0000313" key="2">
    <source>
        <dbReference type="Proteomes" id="UP001187471"/>
    </source>
</evidence>
<name>A0AA88QSF6_9ASTE</name>
<dbReference type="InterPro" id="IPR012337">
    <property type="entry name" value="RNaseH-like_sf"/>
</dbReference>
<dbReference type="PANTHER" id="PTHR10797">
    <property type="entry name" value="CCR4-NOT TRANSCRIPTION COMPLEX SUBUNIT"/>
    <property type="match status" value="1"/>
</dbReference>
<accession>A0AA88QSF6</accession>
<dbReference type="InterPro" id="IPR039637">
    <property type="entry name" value="CNOT7/CNOT8/Pop2"/>
</dbReference>
<gene>
    <name evidence="1" type="ORF">RJ640_015885</name>
</gene>
<sequence>MAAIALEVNESHWKDEHVILAEDLTYKAILRTRRRRRHMHHNHRYYRPSLNLIQLGLTLTDTAGNLPDLGTDKTCICQFNFSDFNAAHDASAPNSIELLRW</sequence>